<proteinExistence type="predicted"/>
<dbReference type="EMBL" id="BMAW01089484">
    <property type="protein sequence ID" value="GFS40136.1"/>
    <property type="molecule type" value="Genomic_DNA"/>
</dbReference>
<name>A0A8X6MBX4_NEPPI</name>
<organism evidence="2 3">
    <name type="scientific">Nephila pilipes</name>
    <name type="common">Giant wood spider</name>
    <name type="synonym">Nephila maculata</name>
    <dbReference type="NCBI Taxonomy" id="299642"/>
    <lineage>
        <taxon>Eukaryota</taxon>
        <taxon>Metazoa</taxon>
        <taxon>Ecdysozoa</taxon>
        <taxon>Arthropoda</taxon>
        <taxon>Chelicerata</taxon>
        <taxon>Arachnida</taxon>
        <taxon>Araneae</taxon>
        <taxon>Araneomorphae</taxon>
        <taxon>Entelegynae</taxon>
        <taxon>Araneoidea</taxon>
        <taxon>Nephilidae</taxon>
        <taxon>Nephila</taxon>
    </lineage>
</organism>
<accession>A0A8X6MBX4</accession>
<comment type="caution">
    <text evidence="2">The sequence shown here is derived from an EMBL/GenBank/DDBJ whole genome shotgun (WGS) entry which is preliminary data.</text>
</comment>
<evidence type="ECO:0000313" key="3">
    <source>
        <dbReference type="Proteomes" id="UP000887013"/>
    </source>
</evidence>
<dbReference type="Proteomes" id="UP000887013">
    <property type="component" value="Unassembled WGS sequence"/>
</dbReference>
<feature type="region of interest" description="Disordered" evidence="1">
    <location>
        <begin position="30"/>
        <end position="64"/>
    </location>
</feature>
<evidence type="ECO:0000256" key="1">
    <source>
        <dbReference type="SAM" id="MobiDB-lite"/>
    </source>
</evidence>
<gene>
    <name evidence="2" type="ORF">NPIL_350411</name>
</gene>
<feature type="compositionally biased region" description="Basic and acidic residues" evidence="1">
    <location>
        <begin position="41"/>
        <end position="61"/>
    </location>
</feature>
<dbReference type="OrthoDB" id="10444072at2759"/>
<keyword evidence="3" id="KW-1185">Reference proteome</keyword>
<reference evidence="2" key="1">
    <citation type="submission" date="2020-08" db="EMBL/GenBank/DDBJ databases">
        <title>Multicomponent nature underlies the extraordinary mechanical properties of spider dragline silk.</title>
        <authorList>
            <person name="Kono N."/>
            <person name="Nakamura H."/>
            <person name="Mori M."/>
            <person name="Yoshida Y."/>
            <person name="Ohtoshi R."/>
            <person name="Malay A.D."/>
            <person name="Moran D.A.P."/>
            <person name="Tomita M."/>
            <person name="Numata K."/>
            <person name="Arakawa K."/>
        </authorList>
    </citation>
    <scope>NUCLEOTIDE SEQUENCE</scope>
</reference>
<dbReference type="AlphaFoldDB" id="A0A8X6MBX4"/>
<evidence type="ECO:0000313" key="2">
    <source>
        <dbReference type="EMBL" id="GFS40136.1"/>
    </source>
</evidence>
<protein>
    <submittedName>
        <fullName evidence="2">Uncharacterized protein</fullName>
    </submittedName>
</protein>
<sequence>MLSHCPICLSVRLIDTLFLLFRIPERQESKPQEMEQISRTGEGKLKEGGRQVSEWRQDSGETGKSNAFLTSDRWMLQWEKTVCHMKTVIREWERRS</sequence>